<dbReference type="Pfam" id="PF19775">
    <property type="entry name" value="DUF6261"/>
    <property type="match status" value="1"/>
</dbReference>
<proteinExistence type="predicted"/>
<dbReference type="Proteomes" id="UP000016985">
    <property type="component" value="Unassembled WGS sequence"/>
</dbReference>
<feature type="non-terminal residue" evidence="1">
    <location>
        <position position="114"/>
    </location>
</feature>
<comment type="caution">
    <text evidence="1">The sequence shown here is derived from an EMBL/GenBank/DDBJ whole genome shotgun (WGS) entry which is preliminary data.</text>
</comment>
<dbReference type="InterPro" id="IPR046228">
    <property type="entry name" value="DUF6261"/>
</dbReference>
<sequence length="114" mass="13204">MKRLFEQYKGAHTKHYEEETALIDSLLEKLKTAPYKEQVGTLAIGKFVDNLTESHAAFEQLFASRSQEKLQKVSYDVKQLRKEVATPYQQLADYVEILSQVKSDEFYQNVLSVL</sequence>
<accession>U2YEC8</accession>
<name>U2YEC8_STRCV</name>
<dbReference type="EMBL" id="BASX01000038">
    <property type="protein sequence ID" value="GAD45477.1"/>
    <property type="molecule type" value="Genomic_DNA"/>
</dbReference>
<reference evidence="1 2" key="1">
    <citation type="submission" date="2013-09" db="EMBL/GenBank/DDBJ databases">
        <title>Genome Sequences of seven clinical isolates and type strains of anginosus group streptococci.</title>
        <authorList>
            <person name="Maruyama F."/>
            <person name="Sakurai A."/>
            <person name="Ogura Y."/>
            <person name="Homma H."/>
            <person name="Takahashi N."/>
            <person name="Ohtsubo Y."/>
            <person name="Hoshino T."/>
            <person name="Okahashi N."/>
            <person name="Nakagawa I."/>
            <person name="Kimura S."/>
            <person name="Fujiwara T."/>
            <person name="Hayashi T."/>
            <person name="Shintani S."/>
        </authorList>
    </citation>
    <scope>NUCLEOTIDE SEQUENCE [LARGE SCALE GENOMIC DNA]</scope>
    <source>
        <strain evidence="2">CCUG46377</strain>
    </source>
</reference>
<evidence type="ECO:0000313" key="2">
    <source>
        <dbReference type="Proteomes" id="UP000016985"/>
    </source>
</evidence>
<organism evidence="1 2">
    <name type="scientific">Streptococcus constellatus subsp. pharyngis SK1060 = CCUG 46377</name>
    <dbReference type="NCBI Taxonomy" id="1035184"/>
    <lineage>
        <taxon>Bacteria</taxon>
        <taxon>Bacillati</taxon>
        <taxon>Bacillota</taxon>
        <taxon>Bacilli</taxon>
        <taxon>Lactobacillales</taxon>
        <taxon>Streptococcaceae</taxon>
        <taxon>Streptococcus</taxon>
        <taxon>Streptococcus anginosus group</taxon>
    </lineage>
</organism>
<keyword evidence="2" id="KW-1185">Reference proteome</keyword>
<dbReference type="AlphaFoldDB" id="U2YEC8"/>
<protein>
    <submittedName>
        <fullName evidence="1">Uncharacterized protein</fullName>
    </submittedName>
</protein>
<gene>
    <name evidence="1" type="ORF">ANG5_2005</name>
</gene>
<evidence type="ECO:0000313" key="1">
    <source>
        <dbReference type="EMBL" id="GAD45477.1"/>
    </source>
</evidence>